<dbReference type="PANTHER" id="PTHR11777">
    <property type="entry name" value="ALANYL-TRNA SYNTHETASE"/>
    <property type="match status" value="1"/>
</dbReference>
<comment type="function">
    <text evidence="15">Catalyzes the attachment of alanine to tRNA(Ala) in a two-step reaction: alanine is first activated by ATP to form Ala-AMP and then transferred to the acceptor end of tRNA(Ala). Also edits incorrectly charged tRNA(Ala) via its editing domain.</text>
</comment>
<dbReference type="FunFam" id="3.30.980.10:FF:000004">
    <property type="entry name" value="Alanine--tRNA ligase, cytoplasmic"/>
    <property type="match status" value="1"/>
</dbReference>
<comment type="domain">
    <text evidence="15">Consists of three domains; the N-terminal catalytic domain, the editing domain and the C-terminal C-Ala domain. The editing domain removes incorrectly charged amino acids, while the C-Ala domain, along with tRNA(Ala), serves as a bridge to cooperatively bring together the editing and aminoacylation centers thus stimulating deacylation of misacylated tRNAs.</text>
</comment>
<dbReference type="HAMAP" id="MF_00036_B">
    <property type="entry name" value="Ala_tRNA_synth_B"/>
    <property type="match status" value="1"/>
</dbReference>
<proteinExistence type="inferred from homology"/>
<keyword evidence="6 15" id="KW-0479">Metal-binding</keyword>
<dbReference type="GO" id="GO:0005739">
    <property type="term" value="C:mitochondrion"/>
    <property type="evidence" value="ECO:0007669"/>
    <property type="project" value="TreeGrafter"/>
</dbReference>
<evidence type="ECO:0000256" key="2">
    <source>
        <dbReference type="ARBA" id="ARBA00013168"/>
    </source>
</evidence>
<evidence type="ECO:0000256" key="11">
    <source>
        <dbReference type="ARBA" id="ARBA00022917"/>
    </source>
</evidence>
<evidence type="ECO:0000256" key="9">
    <source>
        <dbReference type="ARBA" id="ARBA00022840"/>
    </source>
</evidence>
<dbReference type="Pfam" id="PF01411">
    <property type="entry name" value="tRNA-synt_2c"/>
    <property type="match status" value="2"/>
</dbReference>
<keyword evidence="11 15" id="KW-0648">Protein biosynthesis</keyword>
<organism evidence="17 18">
    <name type="scientific">Phaedon cochleariae</name>
    <name type="common">Mustard beetle</name>
    <dbReference type="NCBI Taxonomy" id="80249"/>
    <lineage>
        <taxon>Eukaryota</taxon>
        <taxon>Metazoa</taxon>
        <taxon>Ecdysozoa</taxon>
        <taxon>Arthropoda</taxon>
        <taxon>Hexapoda</taxon>
        <taxon>Insecta</taxon>
        <taxon>Pterygota</taxon>
        <taxon>Neoptera</taxon>
        <taxon>Endopterygota</taxon>
        <taxon>Coleoptera</taxon>
        <taxon>Polyphaga</taxon>
        <taxon>Cucujiformia</taxon>
        <taxon>Chrysomeloidea</taxon>
        <taxon>Chrysomelidae</taxon>
        <taxon>Chrysomelinae</taxon>
        <taxon>Chrysomelini</taxon>
        <taxon>Phaedon</taxon>
    </lineage>
</organism>
<dbReference type="InterPro" id="IPR018164">
    <property type="entry name" value="Ala-tRNA-synth_IIc_N"/>
</dbReference>
<keyword evidence="5 15" id="KW-0436">Ligase</keyword>
<dbReference type="SUPFAM" id="SSF50447">
    <property type="entry name" value="Translation proteins"/>
    <property type="match status" value="1"/>
</dbReference>
<dbReference type="GO" id="GO:0002161">
    <property type="term" value="F:aminoacyl-tRNA deacylase activity"/>
    <property type="evidence" value="ECO:0007669"/>
    <property type="project" value="TreeGrafter"/>
</dbReference>
<dbReference type="InterPro" id="IPR009000">
    <property type="entry name" value="Transl_B-barrel_sf"/>
</dbReference>
<dbReference type="AlphaFoldDB" id="A0A9N9SC37"/>
<name>A0A9N9SC37_PHACE</name>
<keyword evidence="12 15" id="KW-0030">Aminoacyl-tRNA synthetase</keyword>
<dbReference type="SUPFAM" id="SSF55186">
    <property type="entry name" value="ThrRS/AlaRS common domain"/>
    <property type="match status" value="1"/>
</dbReference>
<protein>
    <recommendedName>
        <fullName evidence="3">Alanine--tRNA ligase</fullName>
        <ecNumber evidence="2">6.1.1.7</ecNumber>
    </recommendedName>
    <alternativeName>
        <fullName evidence="13">Alanyl-tRNA synthetase</fullName>
    </alternativeName>
</protein>
<dbReference type="FunFam" id="3.30.930.10:FF:000011">
    <property type="entry name" value="Alanine--tRNA ligase, cytoplasmic"/>
    <property type="match status" value="1"/>
</dbReference>
<comment type="similarity">
    <text evidence="1">Belongs to the class-II aminoacyl-tRNA synthetase family. Alax-L subfamily.</text>
</comment>
<evidence type="ECO:0000256" key="1">
    <source>
        <dbReference type="ARBA" id="ARBA00008429"/>
    </source>
</evidence>
<dbReference type="Pfam" id="PF07973">
    <property type="entry name" value="tRNA_SAD"/>
    <property type="match status" value="1"/>
</dbReference>
<dbReference type="PROSITE" id="PS50860">
    <property type="entry name" value="AA_TRNA_LIGASE_II_ALA"/>
    <property type="match status" value="1"/>
</dbReference>
<evidence type="ECO:0000256" key="8">
    <source>
        <dbReference type="ARBA" id="ARBA00022833"/>
    </source>
</evidence>
<keyword evidence="9 15" id="KW-0067">ATP-binding</keyword>
<feature type="domain" description="Alanyl-transfer RNA synthetases family profile" evidence="16">
    <location>
        <begin position="34"/>
        <end position="790"/>
    </location>
</feature>
<dbReference type="GO" id="GO:0004813">
    <property type="term" value="F:alanine-tRNA ligase activity"/>
    <property type="evidence" value="ECO:0007669"/>
    <property type="project" value="UniProtKB-UniRule"/>
</dbReference>
<gene>
    <name evidence="17" type="ORF">PHAECO_LOCUS66</name>
</gene>
<dbReference type="InterPro" id="IPR012947">
    <property type="entry name" value="tRNA_SAD"/>
</dbReference>
<feature type="binding site" evidence="15">
    <location>
        <position position="640"/>
    </location>
    <ligand>
        <name>Zn(2+)</name>
        <dbReference type="ChEBI" id="CHEBI:29105"/>
    </ligand>
</feature>
<sequence length="1002" mass="114066">MVQIILIPYKKLITLHLQTMPFTRNLSKYLNRDISAKAIRQKFLEYFINENNHKFIKSSPVVPYCDPTVAFVNAGMNQFKGIFLGTQKPKYKRVSNSQKCVRVGGKHNDLRAVGSDGYHHTFFEMLGNWSFGDYFKADACKLAWDLLINVYKLPKNKLYVTYFKGDSKLGVPEDLETKEIWKQLGISDDKILPFGSTDNFWEMGLTGPCGPCTEIHYDHLGTTNRAEFVNKGLHDLTEIWNIVFIEYNRLNNGKIVTLPHLHVDTGMGFERLTSILQGKISNYDTDNFSYLLKAIHKNCRNLPVYQGKFGENDWNNLDKSYRTLADHSRMVSVCLADGIIPEENQKLRRVLRKVFLISETVFKKEGLLRELSNYVVENLGPVYPELEKNISKVHQIIDYEEEIYKSLQLAASKDWEILTKENPKLLEVDVIETPSFIAAYKQISSAPPAEITSKLAFKLYDTFGIDEEGIAKISSALDLKFNPQELTDELEKAKLRTRESIICSNNTMYFDLVNEGIPKTKDNFKYSYSQNGGKYLFEGIETKVLKIFKGKESVDQIKQDHYCTLVLDKTNFYSEAGGQVGDKGIIIFGPDSFEVTSVENLNGYILHKGFFKSSGNTLLKNTAGKIYLDDEFRLSCMRNHTSTHLLNAALKRIKGATCQKSSKVTDKYLNFDVAIFGDKLSIEETDAIEKMILDIVKKEKPVNISEVNSQQLLEFDDLTLIPGEIYPDNGIRIVEVKVDEFLSREPCCGTHVQNTMDIKDFCIVNVKSLGRSTTSITAVTGDRAEMARKYGMELSEEIDSLKMNINDNIDKPEMLEIIVSTIKKKLNFNIEDDSVIPLSVKLECIGKLELITKQINDAVKENLRDFIEIEMKNALDSKVKTTGSNQKYIIHYLRSSMMLEKVPLQKATKLCPDIPILVISYADNTVKARCCVPKNLKTDKFNAEIWMKQTVASVFNSRAAPPKGQDGTLVCNMKAKKVHVQEWDPLLRDSLDKAQKYIEENI</sequence>
<feature type="binding site" evidence="15">
    <location>
        <position position="644"/>
    </location>
    <ligand>
        <name>Zn(2+)</name>
        <dbReference type="ChEBI" id="CHEBI:29105"/>
    </ligand>
</feature>
<comment type="catalytic activity">
    <reaction evidence="14 15">
        <text>tRNA(Ala) + L-alanine + ATP = L-alanyl-tRNA(Ala) + AMP + diphosphate</text>
        <dbReference type="Rhea" id="RHEA:12540"/>
        <dbReference type="Rhea" id="RHEA-COMP:9657"/>
        <dbReference type="Rhea" id="RHEA-COMP:9923"/>
        <dbReference type="ChEBI" id="CHEBI:30616"/>
        <dbReference type="ChEBI" id="CHEBI:33019"/>
        <dbReference type="ChEBI" id="CHEBI:57972"/>
        <dbReference type="ChEBI" id="CHEBI:78442"/>
        <dbReference type="ChEBI" id="CHEBI:78497"/>
        <dbReference type="ChEBI" id="CHEBI:456215"/>
        <dbReference type="EC" id="6.1.1.7"/>
    </reaction>
</comment>
<evidence type="ECO:0000313" key="18">
    <source>
        <dbReference type="Proteomes" id="UP001153737"/>
    </source>
</evidence>
<dbReference type="PRINTS" id="PR00980">
    <property type="entry name" value="TRNASYNTHALA"/>
</dbReference>
<dbReference type="GO" id="GO:0005524">
    <property type="term" value="F:ATP binding"/>
    <property type="evidence" value="ECO:0007669"/>
    <property type="project" value="UniProtKB-UniRule"/>
</dbReference>
<dbReference type="Gene3D" id="3.30.980.10">
    <property type="entry name" value="Threonyl-trna Synthetase, Chain A, domain 2"/>
    <property type="match status" value="1"/>
</dbReference>
<evidence type="ECO:0000256" key="12">
    <source>
        <dbReference type="ARBA" id="ARBA00023146"/>
    </source>
</evidence>
<evidence type="ECO:0000256" key="10">
    <source>
        <dbReference type="ARBA" id="ARBA00022884"/>
    </source>
</evidence>
<comment type="subunit">
    <text evidence="15">Monomer.</text>
</comment>
<dbReference type="NCBIfam" id="TIGR00344">
    <property type="entry name" value="alaS"/>
    <property type="match status" value="1"/>
</dbReference>
<evidence type="ECO:0000313" key="17">
    <source>
        <dbReference type="EMBL" id="CAG9813537.1"/>
    </source>
</evidence>
<dbReference type="Gene3D" id="2.40.30.130">
    <property type="match status" value="1"/>
</dbReference>
<dbReference type="CDD" id="cd00673">
    <property type="entry name" value="AlaRS_core"/>
    <property type="match status" value="1"/>
</dbReference>
<keyword evidence="18" id="KW-1185">Reference proteome</keyword>
<dbReference type="InterPro" id="IPR018162">
    <property type="entry name" value="Ala-tRNA-ligase_IIc_anticod-bd"/>
</dbReference>
<dbReference type="Gene3D" id="3.30.930.10">
    <property type="entry name" value="Bira Bifunctional Protein, Domain 2"/>
    <property type="match status" value="1"/>
</dbReference>
<dbReference type="SMART" id="SM00863">
    <property type="entry name" value="tRNA_SAD"/>
    <property type="match status" value="1"/>
</dbReference>
<comment type="cofactor">
    <cofactor evidence="15">
        <name>Zn(2+)</name>
        <dbReference type="ChEBI" id="CHEBI:29105"/>
    </cofactor>
    <text evidence="15">Binds 1 zinc ion per subunit.</text>
</comment>
<reference evidence="17" key="2">
    <citation type="submission" date="2022-10" db="EMBL/GenBank/DDBJ databases">
        <authorList>
            <consortium name="ENA_rothamsted_submissions"/>
            <consortium name="culmorum"/>
            <person name="King R."/>
        </authorList>
    </citation>
    <scope>NUCLEOTIDE SEQUENCE</scope>
</reference>
<dbReference type="PANTHER" id="PTHR11777:SF9">
    <property type="entry name" value="ALANINE--TRNA LIGASE, CYTOPLASMIC"/>
    <property type="match status" value="1"/>
</dbReference>
<evidence type="ECO:0000256" key="5">
    <source>
        <dbReference type="ARBA" id="ARBA00022598"/>
    </source>
</evidence>
<dbReference type="GO" id="GO:0000049">
    <property type="term" value="F:tRNA binding"/>
    <property type="evidence" value="ECO:0007669"/>
    <property type="project" value="UniProtKB-KW"/>
</dbReference>
<dbReference type="OrthoDB" id="2423964at2759"/>
<dbReference type="InterPro" id="IPR018165">
    <property type="entry name" value="Ala-tRNA-synth_IIc_core"/>
</dbReference>
<feature type="binding site" evidence="15">
    <location>
        <position position="747"/>
    </location>
    <ligand>
        <name>Zn(2+)</name>
        <dbReference type="ChEBI" id="CHEBI:29105"/>
    </ligand>
</feature>
<dbReference type="InterPro" id="IPR045864">
    <property type="entry name" value="aa-tRNA-synth_II/BPL/LPL"/>
</dbReference>
<evidence type="ECO:0000256" key="13">
    <source>
        <dbReference type="ARBA" id="ARBA00032577"/>
    </source>
</evidence>
<evidence type="ECO:0000256" key="7">
    <source>
        <dbReference type="ARBA" id="ARBA00022741"/>
    </source>
</evidence>
<keyword evidence="7 15" id="KW-0547">Nucleotide-binding</keyword>
<dbReference type="InterPro" id="IPR002318">
    <property type="entry name" value="Ala-tRNA-lgiase_IIc"/>
</dbReference>
<dbReference type="Proteomes" id="UP001153737">
    <property type="component" value="Chromosome 1"/>
</dbReference>
<feature type="binding site" evidence="15">
    <location>
        <position position="751"/>
    </location>
    <ligand>
        <name>Zn(2+)</name>
        <dbReference type="ChEBI" id="CHEBI:29105"/>
    </ligand>
</feature>
<keyword evidence="8 15" id="KW-0862">Zinc</keyword>
<dbReference type="InterPro" id="IPR050058">
    <property type="entry name" value="Ala-tRNA_ligase"/>
</dbReference>
<dbReference type="InterPro" id="IPR023033">
    <property type="entry name" value="Ala_tRNA_ligase_euk/bac"/>
</dbReference>
<evidence type="ECO:0000256" key="14">
    <source>
        <dbReference type="ARBA" id="ARBA00048300"/>
    </source>
</evidence>
<dbReference type="EC" id="6.1.1.7" evidence="2"/>
<dbReference type="GO" id="GO:0008270">
    <property type="term" value="F:zinc ion binding"/>
    <property type="evidence" value="ECO:0007669"/>
    <property type="project" value="UniProtKB-UniRule"/>
</dbReference>
<evidence type="ECO:0000256" key="6">
    <source>
        <dbReference type="ARBA" id="ARBA00022723"/>
    </source>
</evidence>
<dbReference type="SUPFAM" id="SSF55681">
    <property type="entry name" value="Class II aaRS and biotin synthetases"/>
    <property type="match status" value="1"/>
</dbReference>
<evidence type="ECO:0000256" key="15">
    <source>
        <dbReference type="HAMAP-Rule" id="MF_03133"/>
    </source>
</evidence>
<dbReference type="SUPFAM" id="SSF101353">
    <property type="entry name" value="Putative anticodon-binding domain of alanyl-tRNA synthetase (AlaRS)"/>
    <property type="match status" value="1"/>
</dbReference>
<accession>A0A9N9SC37</accession>
<keyword evidence="4 15" id="KW-0820">tRNA-binding</keyword>
<evidence type="ECO:0000256" key="4">
    <source>
        <dbReference type="ARBA" id="ARBA00022555"/>
    </source>
</evidence>
<reference evidence="17" key="1">
    <citation type="submission" date="2022-01" db="EMBL/GenBank/DDBJ databases">
        <authorList>
            <person name="King R."/>
        </authorList>
    </citation>
    <scope>NUCLEOTIDE SEQUENCE</scope>
</reference>
<dbReference type="EMBL" id="OU896707">
    <property type="protein sequence ID" value="CAG9813537.1"/>
    <property type="molecule type" value="Genomic_DNA"/>
</dbReference>
<evidence type="ECO:0000256" key="3">
    <source>
        <dbReference type="ARBA" id="ARBA00017959"/>
    </source>
</evidence>
<dbReference type="GO" id="GO:0006419">
    <property type="term" value="P:alanyl-tRNA aminoacylation"/>
    <property type="evidence" value="ECO:0007669"/>
    <property type="project" value="InterPro"/>
</dbReference>
<evidence type="ECO:0000259" key="16">
    <source>
        <dbReference type="PROSITE" id="PS50860"/>
    </source>
</evidence>
<keyword evidence="10 15" id="KW-0694">RNA-binding</keyword>
<dbReference type="InterPro" id="IPR018163">
    <property type="entry name" value="Thr/Ala-tRNA-synth_IIc_edit"/>
</dbReference>